<dbReference type="Proteomes" id="UP001500968">
    <property type="component" value="Unassembled WGS sequence"/>
</dbReference>
<evidence type="ECO:0000256" key="1">
    <source>
        <dbReference type="SAM" id="Phobius"/>
    </source>
</evidence>
<proteinExistence type="predicted"/>
<reference evidence="3" key="1">
    <citation type="journal article" date="2019" name="Int. J. Syst. Evol. Microbiol.">
        <title>The Global Catalogue of Microorganisms (GCM) 10K type strain sequencing project: providing services to taxonomists for standard genome sequencing and annotation.</title>
        <authorList>
            <consortium name="The Broad Institute Genomics Platform"/>
            <consortium name="The Broad Institute Genome Sequencing Center for Infectious Disease"/>
            <person name="Wu L."/>
            <person name="Ma J."/>
        </authorList>
    </citation>
    <scope>NUCLEOTIDE SEQUENCE [LARGE SCALE GENOMIC DNA]</scope>
    <source>
        <strain evidence="3">JCM 17064</strain>
    </source>
</reference>
<accession>A0ABP7TNX0</accession>
<feature type="transmembrane region" description="Helical" evidence="1">
    <location>
        <begin position="33"/>
        <end position="59"/>
    </location>
</feature>
<evidence type="ECO:0000313" key="3">
    <source>
        <dbReference type="Proteomes" id="UP001500968"/>
    </source>
</evidence>
<sequence>MENENQSQFDSFELHLNQTALDYLRESAKWSMFLAILGFVGVGFLALMAIIMTSVMSAMPDTPGPFGAVKGIISIFYLVIALVYLFPVYYLYRYASNAKKATYAKDSALLTDAFGALKSHHKFLGIAAIIIISLYILAAIVMVIGFSAMR</sequence>
<keyword evidence="1" id="KW-0812">Transmembrane</keyword>
<keyword evidence="3" id="KW-1185">Reference proteome</keyword>
<gene>
    <name evidence="2" type="ORF">GCM10022386_11020</name>
</gene>
<name>A0ABP7TNX0_9FLAO</name>
<dbReference type="RefSeq" id="WP_324690685.1">
    <property type="nucleotide sequence ID" value="NZ_BAABCR010000013.1"/>
</dbReference>
<evidence type="ECO:0000313" key="2">
    <source>
        <dbReference type="EMBL" id="GAA4029111.1"/>
    </source>
</evidence>
<keyword evidence="1" id="KW-1133">Transmembrane helix</keyword>
<organism evidence="2 3">
    <name type="scientific">Flavobacterium cheonhonense</name>
    <dbReference type="NCBI Taxonomy" id="706185"/>
    <lineage>
        <taxon>Bacteria</taxon>
        <taxon>Pseudomonadati</taxon>
        <taxon>Bacteroidota</taxon>
        <taxon>Flavobacteriia</taxon>
        <taxon>Flavobacteriales</taxon>
        <taxon>Flavobacteriaceae</taxon>
        <taxon>Flavobacterium</taxon>
    </lineage>
</organism>
<feature type="transmembrane region" description="Helical" evidence="1">
    <location>
        <begin position="71"/>
        <end position="92"/>
    </location>
</feature>
<protein>
    <submittedName>
        <fullName evidence="2">DUF5362 family protein</fullName>
    </submittedName>
</protein>
<dbReference type="EMBL" id="BAABCR010000013">
    <property type="protein sequence ID" value="GAA4029111.1"/>
    <property type="molecule type" value="Genomic_DNA"/>
</dbReference>
<keyword evidence="1" id="KW-0472">Membrane</keyword>
<feature type="transmembrane region" description="Helical" evidence="1">
    <location>
        <begin position="123"/>
        <end position="149"/>
    </location>
</feature>
<comment type="caution">
    <text evidence="2">The sequence shown here is derived from an EMBL/GenBank/DDBJ whole genome shotgun (WGS) entry which is preliminary data.</text>
</comment>